<keyword evidence="2" id="KW-1185">Reference proteome</keyword>
<evidence type="ECO:0000313" key="1">
    <source>
        <dbReference type="EMBL" id="KAI4471735.1"/>
    </source>
</evidence>
<comment type="caution">
    <text evidence="1">The sequence shown here is derived from an EMBL/GenBank/DDBJ whole genome shotgun (WGS) entry which is preliminary data.</text>
</comment>
<proteinExistence type="predicted"/>
<protein>
    <submittedName>
        <fullName evidence="1">Sphingomyelin synthetase</fullName>
    </submittedName>
</protein>
<dbReference type="EMBL" id="CM043015">
    <property type="protein sequence ID" value="KAI4471735.1"/>
    <property type="molecule type" value="Genomic_DNA"/>
</dbReference>
<organism evidence="1 2">
    <name type="scientific">Holotrichia oblita</name>
    <name type="common">Chafer beetle</name>
    <dbReference type="NCBI Taxonomy" id="644536"/>
    <lineage>
        <taxon>Eukaryota</taxon>
        <taxon>Metazoa</taxon>
        <taxon>Ecdysozoa</taxon>
        <taxon>Arthropoda</taxon>
        <taxon>Hexapoda</taxon>
        <taxon>Insecta</taxon>
        <taxon>Pterygota</taxon>
        <taxon>Neoptera</taxon>
        <taxon>Endopterygota</taxon>
        <taxon>Coleoptera</taxon>
        <taxon>Polyphaga</taxon>
        <taxon>Scarabaeiformia</taxon>
        <taxon>Scarabaeidae</taxon>
        <taxon>Melolonthinae</taxon>
        <taxon>Holotrichia</taxon>
    </lineage>
</organism>
<sequence>MDSDSDYITTYSADERIAKYLELQRLNELELNEQNDEERRLIFEKYYDENCDDEDSILRRPGLYFVTFRHTKIKFKFQPSEIVWTNRNIFFYCSLRYRRNNWVLKRDTLPANCKGKIYNLFYKHQSFSIDDCNIMNLLLNMYEILVNWSKEHEEFRLKRYDEYQKGLDIYLYTDEEELFLTEAEIKDLHRKRNRVLRRMLVPTSY</sequence>
<gene>
    <name evidence="1" type="ORF">MML48_1g17196</name>
</gene>
<accession>A0ACB9TY55</accession>
<dbReference type="Proteomes" id="UP001056778">
    <property type="component" value="Chromosome 1"/>
</dbReference>
<evidence type="ECO:0000313" key="2">
    <source>
        <dbReference type="Proteomes" id="UP001056778"/>
    </source>
</evidence>
<name>A0ACB9TY55_HOLOL</name>
<reference evidence="1" key="1">
    <citation type="submission" date="2022-04" db="EMBL/GenBank/DDBJ databases">
        <title>Chromosome-scale genome assembly of Holotrichia oblita Faldermann.</title>
        <authorList>
            <person name="Rongchong L."/>
        </authorList>
    </citation>
    <scope>NUCLEOTIDE SEQUENCE</scope>
    <source>
        <strain evidence="1">81SQS9</strain>
    </source>
</reference>